<dbReference type="GO" id="GO:0044550">
    <property type="term" value="P:secondary metabolite biosynthetic process"/>
    <property type="evidence" value="ECO:0007669"/>
    <property type="project" value="TreeGrafter"/>
</dbReference>
<dbReference type="HOGENOM" id="CLU_009665_6_3_1"/>
<name>A0A067T8I0_GALM3</name>
<accession>A0A067T8I0</accession>
<keyword evidence="4" id="KW-1133">Transmembrane helix</keyword>
<reference evidence="7" key="1">
    <citation type="journal article" date="2014" name="Proc. Natl. Acad. Sci. U.S.A.">
        <title>Extensive sampling of basidiomycete genomes demonstrates inadequacy of the white-rot/brown-rot paradigm for wood decay fungi.</title>
        <authorList>
            <person name="Riley R."/>
            <person name="Salamov A.A."/>
            <person name="Brown D.W."/>
            <person name="Nagy L.G."/>
            <person name="Floudas D."/>
            <person name="Held B.W."/>
            <person name="Levasseur A."/>
            <person name="Lombard V."/>
            <person name="Morin E."/>
            <person name="Otillar R."/>
            <person name="Lindquist E.A."/>
            <person name="Sun H."/>
            <person name="LaButti K.M."/>
            <person name="Schmutz J."/>
            <person name="Jabbour D."/>
            <person name="Luo H."/>
            <person name="Baker S.E."/>
            <person name="Pisabarro A.G."/>
            <person name="Walton J.D."/>
            <person name="Blanchette R.A."/>
            <person name="Henrissat B."/>
            <person name="Martin F."/>
            <person name="Cullen D."/>
            <person name="Hibbett D.S."/>
            <person name="Grigoriev I.V."/>
        </authorList>
    </citation>
    <scope>NUCLEOTIDE SEQUENCE [LARGE SCALE GENOMIC DNA]</scope>
    <source>
        <strain evidence="7">CBS 339.88</strain>
    </source>
</reference>
<evidence type="ECO:0000313" key="7">
    <source>
        <dbReference type="Proteomes" id="UP000027222"/>
    </source>
</evidence>
<keyword evidence="4" id="KW-0812">Transmembrane</keyword>
<dbReference type="GO" id="GO:0071949">
    <property type="term" value="F:FAD binding"/>
    <property type="evidence" value="ECO:0007669"/>
    <property type="project" value="InterPro"/>
</dbReference>
<feature type="domain" description="FAD-binding" evidence="5">
    <location>
        <begin position="10"/>
        <end position="342"/>
    </location>
</feature>
<dbReference type="PANTHER" id="PTHR46720">
    <property type="entry name" value="HYDROXYLASE, PUTATIVE (AFU_ORTHOLOGUE AFUA_3G01460)-RELATED"/>
    <property type="match status" value="1"/>
</dbReference>
<dbReference type="InterPro" id="IPR002938">
    <property type="entry name" value="FAD-bd"/>
</dbReference>
<dbReference type="Gene3D" id="3.50.50.60">
    <property type="entry name" value="FAD/NAD(P)-binding domain"/>
    <property type="match status" value="1"/>
</dbReference>
<evidence type="ECO:0000256" key="2">
    <source>
        <dbReference type="ARBA" id="ARBA00022827"/>
    </source>
</evidence>
<dbReference type="Proteomes" id="UP000027222">
    <property type="component" value="Unassembled WGS sequence"/>
</dbReference>
<keyword evidence="7" id="KW-1185">Reference proteome</keyword>
<dbReference type="Pfam" id="PF01494">
    <property type="entry name" value="FAD_binding_3"/>
    <property type="match status" value="1"/>
</dbReference>
<dbReference type="SUPFAM" id="SSF54373">
    <property type="entry name" value="FAD-linked reductases, C-terminal domain"/>
    <property type="match status" value="1"/>
</dbReference>
<evidence type="ECO:0000256" key="1">
    <source>
        <dbReference type="ARBA" id="ARBA00022630"/>
    </source>
</evidence>
<dbReference type="SUPFAM" id="SSF51905">
    <property type="entry name" value="FAD/NAD(P)-binding domain"/>
    <property type="match status" value="1"/>
</dbReference>
<evidence type="ECO:0000259" key="5">
    <source>
        <dbReference type="Pfam" id="PF01494"/>
    </source>
</evidence>
<keyword evidence="3" id="KW-0560">Oxidoreductase</keyword>
<dbReference type="AlphaFoldDB" id="A0A067T8I0"/>
<evidence type="ECO:0000313" key="6">
    <source>
        <dbReference type="EMBL" id="KDR79470.1"/>
    </source>
</evidence>
<dbReference type="OrthoDB" id="417877at2759"/>
<keyword evidence="1" id="KW-0285">Flavoprotein</keyword>
<dbReference type="PANTHER" id="PTHR46720:SF3">
    <property type="entry name" value="FAD-BINDING DOMAIN-CONTAINING PROTEIN-RELATED"/>
    <property type="match status" value="1"/>
</dbReference>
<dbReference type="EMBL" id="KL142373">
    <property type="protein sequence ID" value="KDR79470.1"/>
    <property type="molecule type" value="Genomic_DNA"/>
</dbReference>
<dbReference type="GO" id="GO:0016491">
    <property type="term" value="F:oxidoreductase activity"/>
    <property type="evidence" value="ECO:0007669"/>
    <property type="project" value="UniProtKB-KW"/>
</dbReference>
<feature type="transmembrane region" description="Helical" evidence="4">
    <location>
        <begin position="7"/>
        <end position="28"/>
    </location>
</feature>
<evidence type="ECO:0000256" key="4">
    <source>
        <dbReference type="SAM" id="Phobius"/>
    </source>
</evidence>
<dbReference type="STRING" id="685588.A0A067T8I0"/>
<organism evidence="6 7">
    <name type="scientific">Galerina marginata (strain CBS 339.88)</name>
    <dbReference type="NCBI Taxonomy" id="685588"/>
    <lineage>
        <taxon>Eukaryota</taxon>
        <taxon>Fungi</taxon>
        <taxon>Dikarya</taxon>
        <taxon>Basidiomycota</taxon>
        <taxon>Agaricomycotina</taxon>
        <taxon>Agaricomycetes</taxon>
        <taxon>Agaricomycetidae</taxon>
        <taxon>Agaricales</taxon>
        <taxon>Agaricineae</taxon>
        <taxon>Strophariaceae</taxon>
        <taxon>Galerina</taxon>
    </lineage>
</organism>
<gene>
    <name evidence="6" type="ORF">GALMADRAFT_1241914</name>
</gene>
<dbReference type="InterPro" id="IPR051104">
    <property type="entry name" value="FAD_monoxygenase"/>
</dbReference>
<proteinExistence type="predicted"/>
<sequence length="443" mass="48889">MTTNKRLRIAIIGAGIGGLTLSAALGFLNDEQDLEINIYEASSHISEIGAGINFWPRAWNVLCSIGLEKKLLRILPQAPDDSIRLVFEVRKGDQPEGIFIQNMTSKGGSVRFHRAELQQVLLDSLSGYLHLSHRLISYEEIGEEVIIQFEGGKTATCDLLVGMDGIKSTVRKYFLSKEGLSDSPSVHPTWSGDIAYRGLIPIEQLEAVFPGHRAITTPLLYTGKTKHVITYPISSDKLINFVGLTAELSKVGTDYDGPTAEPCSQDDLLSIFHCWEEEVHAMLRCIKNPIKWVVRSVQPMNRFSRGRVILAGDAAHAMVPHQGAGAGRAVEDAYILACLISDKLCTREVIPRVSEIYNTICCPAANLVAEKSRKSGRLCQLHAPGLEDVREGDSDVPLEKLEGVYQQFSSELEWVWKESAEVDRARALAMLRSLEVVDATHGL</sequence>
<keyword evidence="2" id="KW-0274">FAD</keyword>
<protein>
    <recommendedName>
        <fullName evidence="5">FAD-binding domain-containing protein</fullName>
    </recommendedName>
</protein>
<keyword evidence="4" id="KW-0472">Membrane</keyword>
<dbReference type="InterPro" id="IPR036188">
    <property type="entry name" value="FAD/NAD-bd_sf"/>
</dbReference>
<dbReference type="PRINTS" id="PR00420">
    <property type="entry name" value="RNGMNOXGNASE"/>
</dbReference>
<evidence type="ECO:0000256" key="3">
    <source>
        <dbReference type="ARBA" id="ARBA00023002"/>
    </source>
</evidence>